<dbReference type="PANTHER" id="PTHR30258">
    <property type="entry name" value="TYPE II SECRETION SYSTEM PROTEIN GSPE-RELATED"/>
    <property type="match status" value="1"/>
</dbReference>
<dbReference type="CDD" id="cd01129">
    <property type="entry name" value="PulE-GspE-like"/>
    <property type="match status" value="1"/>
</dbReference>
<keyword evidence="6" id="KW-1185">Reference proteome</keyword>
<dbReference type="Pfam" id="PF00437">
    <property type="entry name" value="T2SSE"/>
    <property type="match status" value="1"/>
</dbReference>
<protein>
    <submittedName>
        <fullName evidence="5">General secretory pathway protein E</fullName>
    </submittedName>
</protein>
<accession>A0A0B7MQQ2</accession>
<dbReference type="GO" id="GO:0016887">
    <property type="term" value="F:ATP hydrolysis activity"/>
    <property type="evidence" value="ECO:0007669"/>
    <property type="project" value="TreeGrafter"/>
</dbReference>
<keyword evidence="2" id="KW-0547">Nucleotide-binding</keyword>
<dbReference type="EMBL" id="CDRZ01000270">
    <property type="protein sequence ID" value="CEO90032.1"/>
    <property type="molecule type" value="Genomic_DNA"/>
</dbReference>
<keyword evidence="3" id="KW-0067">ATP-binding</keyword>
<comment type="similarity">
    <text evidence="1">Belongs to the GSP E family.</text>
</comment>
<dbReference type="FunFam" id="3.40.50.300:FF:000398">
    <property type="entry name" value="Type IV pilus assembly ATPase PilB"/>
    <property type="match status" value="1"/>
</dbReference>
<dbReference type="PANTHER" id="PTHR30258:SF1">
    <property type="entry name" value="PROTEIN TRANSPORT PROTEIN HOFB HOMOLOG"/>
    <property type="match status" value="1"/>
</dbReference>
<dbReference type="InterPro" id="IPR001482">
    <property type="entry name" value="T2SS/T4SS_dom"/>
</dbReference>
<dbReference type="Proteomes" id="UP000046155">
    <property type="component" value="Unassembled WGS sequence"/>
</dbReference>
<dbReference type="Gene3D" id="3.40.50.300">
    <property type="entry name" value="P-loop containing nucleotide triphosphate hydrolases"/>
    <property type="match status" value="1"/>
</dbReference>
<gene>
    <name evidence="5" type="ORF">SSCH_700019</name>
</gene>
<dbReference type="PROSITE" id="PS00662">
    <property type="entry name" value="T2SP_E"/>
    <property type="match status" value="1"/>
</dbReference>
<dbReference type="GO" id="GO:0005524">
    <property type="term" value="F:ATP binding"/>
    <property type="evidence" value="ECO:0007669"/>
    <property type="project" value="UniProtKB-KW"/>
</dbReference>
<reference evidence="6" key="1">
    <citation type="submission" date="2015-01" db="EMBL/GenBank/DDBJ databases">
        <authorList>
            <person name="Manzoor Shahid"/>
            <person name="Zubair Saima"/>
        </authorList>
    </citation>
    <scope>NUCLEOTIDE SEQUENCE [LARGE SCALE GENOMIC DNA]</scope>
    <source>
        <strain evidence="6">Sp3</strain>
    </source>
</reference>
<evidence type="ECO:0000256" key="2">
    <source>
        <dbReference type="ARBA" id="ARBA00022741"/>
    </source>
</evidence>
<proteinExistence type="inferred from homology"/>
<feature type="domain" description="Bacterial type II secretion system protein E" evidence="4">
    <location>
        <begin position="339"/>
        <end position="353"/>
    </location>
</feature>
<evidence type="ECO:0000256" key="3">
    <source>
        <dbReference type="ARBA" id="ARBA00022840"/>
    </source>
</evidence>
<dbReference type="SUPFAM" id="SSF52540">
    <property type="entry name" value="P-loop containing nucleoside triphosphate hydrolases"/>
    <property type="match status" value="1"/>
</dbReference>
<evidence type="ECO:0000313" key="6">
    <source>
        <dbReference type="Proteomes" id="UP000046155"/>
    </source>
</evidence>
<sequence length="532" mass="58935">MQRNGSSWSLEREVRAGRVASVSANFGWICWCSGILGVRLSCNLMEMMLMSALKRFSNTDQLNMQRGLDPETTNMVPDQIVRRCGMVLLDDLDLEPVEVAGKDIEALITRYFELPEVKKAILEVDEVVGEGSAADSPIIQLVNTIILKAVHEGASDIHIEPFKDQVLVRFRVDGVLHRRYKLPCRIIFPLVSRLKVMANLDITERRLPQDGRIPLDLSSCDLDLRISTVPTIFGEKVVIRIFDKGSIKNYTLENLDFSPTNYKMMQGFLNSTSGLLLVTGPTGSGKTTTLYTALEKISSVEKNIVTVEDPVEYVLEGVNQTQINSKAGATFATYLRSILRQDPDVIMIGEIRDLETAEIAVRAASTGHLVLSTMHTSDAPGALMRLVDMGVEPFMVASSVLGVVSQRLVRRVCTHCQESGQMSELELSLVGVVGDEKNVRFSQGCSKCAYTGYRGRSAIHEVLKVSGTLQKLILQRASVSELRSAALDDEMISIKEDGIWKAARGITTIQELMRVTGEEEILTKARKVLVRR</sequence>
<name>A0A0B7MQQ2_9FIRM</name>
<organism evidence="5 6">
    <name type="scientific">Syntrophaceticus schinkii</name>
    <dbReference type="NCBI Taxonomy" id="499207"/>
    <lineage>
        <taxon>Bacteria</taxon>
        <taxon>Bacillati</taxon>
        <taxon>Bacillota</taxon>
        <taxon>Clostridia</taxon>
        <taxon>Thermoanaerobacterales</taxon>
        <taxon>Thermoanaerobacterales Family III. Incertae Sedis</taxon>
        <taxon>Syntrophaceticus</taxon>
    </lineage>
</organism>
<dbReference type="InterPro" id="IPR027417">
    <property type="entry name" value="P-loop_NTPase"/>
</dbReference>
<evidence type="ECO:0000256" key="1">
    <source>
        <dbReference type="ARBA" id="ARBA00006611"/>
    </source>
</evidence>
<evidence type="ECO:0000313" key="5">
    <source>
        <dbReference type="EMBL" id="CEO90032.1"/>
    </source>
</evidence>
<dbReference type="AlphaFoldDB" id="A0A0B7MQQ2"/>
<dbReference type="Gene3D" id="3.30.450.90">
    <property type="match status" value="1"/>
</dbReference>
<dbReference type="FunFam" id="3.30.450.90:FF:000001">
    <property type="entry name" value="Type II secretion system ATPase GspE"/>
    <property type="match status" value="1"/>
</dbReference>
<dbReference type="GO" id="GO:0005886">
    <property type="term" value="C:plasma membrane"/>
    <property type="evidence" value="ECO:0007669"/>
    <property type="project" value="TreeGrafter"/>
</dbReference>
<evidence type="ECO:0000259" key="4">
    <source>
        <dbReference type="PROSITE" id="PS00662"/>
    </source>
</evidence>